<dbReference type="AlphaFoldDB" id="A0A5B9I353"/>
<organism evidence="1">
    <name type="scientific">Bacillus cereus</name>
    <dbReference type="NCBI Taxonomy" id="1396"/>
    <lineage>
        <taxon>Bacteria</taxon>
        <taxon>Bacillati</taxon>
        <taxon>Bacillota</taxon>
        <taxon>Bacilli</taxon>
        <taxon>Bacillales</taxon>
        <taxon>Bacillaceae</taxon>
        <taxon>Bacillus</taxon>
        <taxon>Bacillus cereus group</taxon>
    </lineage>
</organism>
<keyword evidence="1" id="KW-0614">Plasmid</keyword>
<evidence type="ECO:0000313" key="1">
    <source>
        <dbReference type="EMBL" id="QEF20080.1"/>
    </source>
</evidence>
<sequence length="80" mass="9389">MRAVEGCFGIDIAVILQRINETHLESIESYKTPSFLYFSTKRIAFFSLYRYKVSLNFFSWSLSHKLGTEIPITCPKFRIM</sequence>
<accession>A0A5B9I353</accession>
<gene>
    <name evidence="1" type="ORF">FRY47_27555</name>
</gene>
<geneLocation type="plasmid" evidence="1">
    <name>unnamed1</name>
</geneLocation>
<name>A0A5B9I353_BACCE</name>
<protein>
    <submittedName>
        <fullName evidence="1">Uncharacterized protein</fullName>
    </submittedName>
</protein>
<proteinExistence type="predicted"/>
<reference evidence="1" key="1">
    <citation type="submission" date="2019-08" db="EMBL/GenBank/DDBJ databases">
        <title>Antibiosis Participates in the Biocontrol of Bucillus cereus 0-9 Against Rice Sheath Blight.</title>
        <authorList>
            <person name="Wang G."/>
            <person name="Liu F."/>
        </authorList>
    </citation>
    <scope>NUCLEOTIDE SEQUENCE</scope>
    <source>
        <strain evidence="1">09</strain>
        <plasmid evidence="1">unnamed1</plasmid>
    </source>
</reference>
<dbReference type="EMBL" id="CP042875">
    <property type="protein sequence ID" value="QEF20080.1"/>
    <property type="molecule type" value="Genomic_DNA"/>
</dbReference>